<dbReference type="Pfam" id="PF22669">
    <property type="entry name" value="Exo_endo_phos2"/>
    <property type="match status" value="1"/>
</dbReference>
<dbReference type="InterPro" id="IPR036691">
    <property type="entry name" value="Endo/exonu/phosph_ase_sf"/>
</dbReference>
<accession>A0A914UWS9</accession>
<dbReference type="InterPro" id="IPR013783">
    <property type="entry name" value="Ig-like_fold"/>
</dbReference>
<evidence type="ECO:0000313" key="3">
    <source>
        <dbReference type="WBParaSite" id="PSAMB.scaffold13265size2356.g35387.t1"/>
    </source>
</evidence>
<dbReference type="InterPro" id="IPR046985">
    <property type="entry name" value="IP5"/>
</dbReference>
<proteinExistence type="predicted"/>
<dbReference type="Pfam" id="PF21310">
    <property type="entry name" value="OCRL-like_ASH"/>
    <property type="match status" value="1"/>
</dbReference>
<evidence type="ECO:0000259" key="1">
    <source>
        <dbReference type="SMART" id="SM00128"/>
    </source>
</evidence>
<dbReference type="GO" id="GO:0046856">
    <property type="term" value="P:phosphatidylinositol dephosphorylation"/>
    <property type="evidence" value="ECO:0007669"/>
    <property type="project" value="InterPro"/>
</dbReference>
<sequence>YHCDTRWDERKTAAVFAENNSDGRDQAPVGRVTGRSAALVTRAPGLPIRDRCLIVAVFRIKRVRLVGILLLVFAKRDTYGDIPQTTVYTQTCPTGLLNRMGNKGGVAVSLRIHDTKICFVNSHLAAGSNELSRRNQDFREISRIAFSGPGRPTIFDHDVLVWLGDLNYRLESLEGRHLDNSEVRRVCANGECAQLLKFDQLVRMQKAKTAFHDFMEGDISFPPTYKYDPGTDNWDSSEKARVPAWCDRILWMSRSAAVKQLQYRSVREVKISDHKPVVALFSVTVKKIDQTAYRKVHEEAIREGDRRANEALPAVEMDRSEFNFGQVKFLEPKVLSLVIRNTGKYPVYFKFGKHAQEEGEFGVSK</sequence>
<keyword evidence="2" id="KW-1185">Reference proteome</keyword>
<dbReference type="Proteomes" id="UP000887566">
    <property type="component" value="Unplaced"/>
</dbReference>
<dbReference type="Gene3D" id="3.60.10.10">
    <property type="entry name" value="Endonuclease/exonuclease/phosphatase"/>
    <property type="match status" value="1"/>
</dbReference>
<dbReference type="SUPFAM" id="SSF56219">
    <property type="entry name" value="DNase I-like"/>
    <property type="match status" value="1"/>
</dbReference>
<dbReference type="GO" id="GO:0004439">
    <property type="term" value="F:phosphatidylinositol-4,5-bisphosphate 5-phosphatase activity"/>
    <property type="evidence" value="ECO:0007669"/>
    <property type="project" value="TreeGrafter"/>
</dbReference>
<feature type="domain" description="Inositol polyphosphate-related phosphatase" evidence="1">
    <location>
        <begin position="3"/>
        <end position="289"/>
    </location>
</feature>
<evidence type="ECO:0000313" key="2">
    <source>
        <dbReference type="Proteomes" id="UP000887566"/>
    </source>
</evidence>
<dbReference type="PANTHER" id="PTHR11200:SF300">
    <property type="entry name" value="TYPE II INOSITOL 1,4,5-TRISPHOSPHATE 5-PHOSPHATASE"/>
    <property type="match status" value="1"/>
</dbReference>
<dbReference type="PANTHER" id="PTHR11200">
    <property type="entry name" value="INOSITOL 5-PHOSPHATASE"/>
    <property type="match status" value="1"/>
</dbReference>
<dbReference type="GO" id="GO:0016020">
    <property type="term" value="C:membrane"/>
    <property type="evidence" value="ECO:0007669"/>
    <property type="project" value="TreeGrafter"/>
</dbReference>
<dbReference type="AlphaFoldDB" id="A0A914UWS9"/>
<name>A0A914UWS9_9BILA</name>
<reference evidence="3" key="1">
    <citation type="submission" date="2022-11" db="UniProtKB">
        <authorList>
            <consortium name="WormBaseParasite"/>
        </authorList>
    </citation>
    <scope>IDENTIFICATION</scope>
</reference>
<dbReference type="Gene3D" id="2.60.40.10">
    <property type="entry name" value="Immunoglobulins"/>
    <property type="match status" value="1"/>
</dbReference>
<dbReference type="WBParaSite" id="PSAMB.scaffold13265size2356.g35387.t1">
    <property type="protein sequence ID" value="PSAMB.scaffold13265size2356.g35387.t1"/>
    <property type="gene ID" value="PSAMB.scaffold13265size2356.g35387"/>
</dbReference>
<protein>
    <submittedName>
        <fullName evidence="3">Inositol polyphosphate-related phosphatase domain-containing protein</fullName>
    </submittedName>
</protein>
<dbReference type="InterPro" id="IPR000300">
    <property type="entry name" value="IPPc"/>
</dbReference>
<dbReference type="InterPro" id="IPR048869">
    <property type="entry name" value="OCRL-1_2_ASH"/>
</dbReference>
<organism evidence="2 3">
    <name type="scientific">Plectus sambesii</name>
    <dbReference type="NCBI Taxonomy" id="2011161"/>
    <lineage>
        <taxon>Eukaryota</taxon>
        <taxon>Metazoa</taxon>
        <taxon>Ecdysozoa</taxon>
        <taxon>Nematoda</taxon>
        <taxon>Chromadorea</taxon>
        <taxon>Plectida</taxon>
        <taxon>Plectina</taxon>
        <taxon>Plectoidea</taxon>
        <taxon>Plectidae</taxon>
        <taxon>Plectus</taxon>
    </lineage>
</organism>
<dbReference type="SMART" id="SM00128">
    <property type="entry name" value="IPPc"/>
    <property type="match status" value="1"/>
</dbReference>